<dbReference type="EMBL" id="KB445798">
    <property type="protein sequence ID" value="EMD36369.1"/>
    <property type="molecule type" value="Genomic_DNA"/>
</dbReference>
<accession>M2PJJ7</accession>
<evidence type="ECO:0000313" key="2">
    <source>
        <dbReference type="Proteomes" id="UP000016930"/>
    </source>
</evidence>
<sequence length="85" mass="9810">MHLQLKRSYTQHTRYPTSRLFDGSSSDLPSTHALTAGHTTEEYMVDLESGYSYYDKRARGHPWLVLAWPADTRPGHADMSSRILW</sequence>
<protein>
    <submittedName>
        <fullName evidence="1">Uncharacterized protein</fullName>
    </submittedName>
</protein>
<reference evidence="1 2" key="1">
    <citation type="journal article" date="2012" name="Proc. Natl. Acad. Sci. U.S.A.">
        <title>Comparative genomics of Ceriporiopsis subvermispora and Phanerochaete chrysosporium provide insight into selective ligninolysis.</title>
        <authorList>
            <person name="Fernandez-Fueyo E."/>
            <person name="Ruiz-Duenas F.J."/>
            <person name="Ferreira P."/>
            <person name="Floudas D."/>
            <person name="Hibbett D.S."/>
            <person name="Canessa P."/>
            <person name="Larrondo L.F."/>
            <person name="James T.Y."/>
            <person name="Seelenfreund D."/>
            <person name="Lobos S."/>
            <person name="Polanco R."/>
            <person name="Tello M."/>
            <person name="Honda Y."/>
            <person name="Watanabe T."/>
            <person name="Watanabe T."/>
            <person name="Ryu J.S."/>
            <person name="Kubicek C.P."/>
            <person name="Schmoll M."/>
            <person name="Gaskell J."/>
            <person name="Hammel K.E."/>
            <person name="St John F.J."/>
            <person name="Vanden Wymelenberg A."/>
            <person name="Sabat G."/>
            <person name="Splinter BonDurant S."/>
            <person name="Syed K."/>
            <person name="Yadav J.S."/>
            <person name="Doddapaneni H."/>
            <person name="Subramanian V."/>
            <person name="Lavin J.L."/>
            <person name="Oguiza J.A."/>
            <person name="Perez G."/>
            <person name="Pisabarro A.G."/>
            <person name="Ramirez L."/>
            <person name="Santoyo F."/>
            <person name="Master E."/>
            <person name="Coutinho P.M."/>
            <person name="Henrissat B."/>
            <person name="Lombard V."/>
            <person name="Magnuson J.K."/>
            <person name="Kuees U."/>
            <person name="Hori C."/>
            <person name="Igarashi K."/>
            <person name="Samejima M."/>
            <person name="Held B.W."/>
            <person name="Barry K.W."/>
            <person name="LaButti K.M."/>
            <person name="Lapidus A."/>
            <person name="Lindquist E.A."/>
            <person name="Lucas S.M."/>
            <person name="Riley R."/>
            <person name="Salamov A.A."/>
            <person name="Hoffmeister D."/>
            <person name="Schwenk D."/>
            <person name="Hadar Y."/>
            <person name="Yarden O."/>
            <person name="de Vries R.P."/>
            <person name="Wiebenga A."/>
            <person name="Stenlid J."/>
            <person name="Eastwood D."/>
            <person name="Grigoriev I.V."/>
            <person name="Berka R.M."/>
            <person name="Blanchette R.A."/>
            <person name="Kersten P."/>
            <person name="Martinez A.T."/>
            <person name="Vicuna R."/>
            <person name="Cullen D."/>
        </authorList>
    </citation>
    <scope>NUCLEOTIDE SEQUENCE [LARGE SCALE GENOMIC DNA]</scope>
    <source>
        <strain evidence="1 2">B</strain>
    </source>
</reference>
<dbReference type="HOGENOM" id="CLU_2512417_0_0_1"/>
<gene>
    <name evidence="1" type="ORF">CERSUDRAFT_115345</name>
</gene>
<proteinExistence type="predicted"/>
<organism evidence="1 2">
    <name type="scientific">Ceriporiopsis subvermispora (strain B)</name>
    <name type="common">White-rot fungus</name>
    <name type="synonym">Gelatoporia subvermispora</name>
    <dbReference type="NCBI Taxonomy" id="914234"/>
    <lineage>
        <taxon>Eukaryota</taxon>
        <taxon>Fungi</taxon>
        <taxon>Dikarya</taxon>
        <taxon>Basidiomycota</taxon>
        <taxon>Agaricomycotina</taxon>
        <taxon>Agaricomycetes</taxon>
        <taxon>Polyporales</taxon>
        <taxon>Gelatoporiaceae</taxon>
        <taxon>Gelatoporia</taxon>
    </lineage>
</organism>
<dbReference type="Proteomes" id="UP000016930">
    <property type="component" value="Unassembled WGS sequence"/>
</dbReference>
<evidence type="ECO:0000313" key="1">
    <source>
        <dbReference type="EMBL" id="EMD36369.1"/>
    </source>
</evidence>
<dbReference type="AlphaFoldDB" id="M2PJJ7"/>
<name>M2PJJ7_CERS8</name>
<keyword evidence="2" id="KW-1185">Reference proteome</keyword>